<keyword evidence="11" id="KW-1185">Reference proteome</keyword>
<protein>
    <recommendedName>
        <fullName evidence="8">Methyltransferase</fullName>
        <ecNumber evidence="8">2.1.1.-</ecNumber>
    </recommendedName>
</protein>
<gene>
    <name evidence="10" type="ORF">ACFO3S_26520</name>
</gene>
<evidence type="ECO:0000256" key="6">
    <source>
        <dbReference type="ARBA" id="ARBA00023125"/>
    </source>
</evidence>
<dbReference type="EC" id="2.1.1.-" evidence="8"/>
<proteinExistence type="inferred from homology"/>
<keyword evidence="2" id="KW-0489">Methyltransferase</keyword>
<dbReference type="InterPro" id="IPR001091">
    <property type="entry name" value="RM_Methyltransferase"/>
</dbReference>
<keyword evidence="3" id="KW-0808">Transferase</keyword>
<evidence type="ECO:0000313" key="10">
    <source>
        <dbReference type="EMBL" id="MFC4601819.1"/>
    </source>
</evidence>
<dbReference type="InterPro" id="IPR017985">
    <property type="entry name" value="MeTrfase_CN4_CS"/>
</dbReference>
<dbReference type="InterPro" id="IPR029063">
    <property type="entry name" value="SAM-dependent_MTases_sf"/>
</dbReference>
<dbReference type="InterPro" id="IPR002941">
    <property type="entry name" value="DNA_methylase_N4/N6"/>
</dbReference>
<evidence type="ECO:0000256" key="4">
    <source>
        <dbReference type="ARBA" id="ARBA00022691"/>
    </source>
</evidence>
<dbReference type="Proteomes" id="UP001596028">
    <property type="component" value="Unassembled WGS sequence"/>
</dbReference>
<evidence type="ECO:0000256" key="2">
    <source>
        <dbReference type="ARBA" id="ARBA00022603"/>
    </source>
</evidence>
<dbReference type="Pfam" id="PF01555">
    <property type="entry name" value="N6_N4_Mtase"/>
    <property type="match status" value="1"/>
</dbReference>
<dbReference type="PROSITE" id="PS00093">
    <property type="entry name" value="N4_MTASE"/>
    <property type="match status" value="1"/>
</dbReference>
<dbReference type="RefSeq" id="WP_378102414.1">
    <property type="nucleotide sequence ID" value="NZ_JBHSEP010000031.1"/>
</dbReference>
<dbReference type="EMBL" id="JBHSEP010000031">
    <property type="protein sequence ID" value="MFC4601819.1"/>
    <property type="molecule type" value="Genomic_DNA"/>
</dbReference>
<comment type="caution">
    <text evidence="10">The sequence shown here is derived from an EMBL/GenBank/DDBJ whole genome shotgun (WGS) entry which is preliminary data.</text>
</comment>
<sequence>MKRELRLLINKCKPTFTTKYGYALCGDSLKLLEKIPKDSVDLIMTSPPFALSRPKKYGNEPQEGYVNWFIEKTADHLLRILKPTGSLIIDIGGSYKKGAPVRSLYHFELAIELVKKGFHLAQEFYWFNPAKMPAPIQWVNIERIRVRDSVNPVWWFSKSEKPKADNKKVLKSYTKSMKRLLERGYNAGPRDSEHVVGHNWSVDNKGAIPENLFISAWPFTQEVVDNDGVHNLLAIPNTVSNDEYSRRCRKFERHKHPARFPIELPDFFIKFLTEPRDVVFDPFGGSCSTGKAAEDLGRRWFTCEIDPYYVETSRLRFFPTLHTITGKKRSMKKKRGIKAPTRSAKKALKRNKKYIGRLSNGIY</sequence>
<comment type="catalytic activity">
    <reaction evidence="7">
        <text>a 2'-deoxycytidine in DNA + S-adenosyl-L-methionine = an N(4)-methyl-2'-deoxycytidine in DNA + S-adenosyl-L-homocysteine + H(+)</text>
        <dbReference type="Rhea" id="RHEA:16857"/>
        <dbReference type="Rhea" id="RHEA-COMP:11369"/>
        <dbReference type="Rhea" id="RHEA-COMP:13674"/>
        <dbReference type="ChEBI" id="CHEBI:15378"/>
        <dbReference type="ChEBI" id="CHEBI:57856"/>
        <dbReference type="ChEBI" id="CHEBI:59789"/>
        <dbReference type="ChEBI" id="CHEBI:85452"/>
        <dbReference type="ChEBI" id="CHEBI:137933"/>
        <dbReference type="EC" id="2.1.1.113"/>
    </reaction>
</comment>
<dbReference type="PRINTS" id="PR00508">
    <property type="entry name" value="S21N4MTFRASE"/>
</dbReference>
<keyword evidence="5" id="KW-0680">Restriction system</keyword>
<evidence type="ECO:0000256" key="7">
    <source>
        <dbReference type="ARBA" id="ARBA00049120"/>
    </source>
</evidence>
<name>A0ABV9FKU3_9BACL</name>
<evidence type="ECO:0000256" key="5">
    <source>
        <dbReference type="ARBA" id="ARBA00022747"/>
    </source>
</evidence>
<feature type="domain" description="DNA methylase N-4/N-6" evidence="9">
    <location>
        <begin position="40"/>
        <end position="313"/>
    </location>
</feature>
<dbReference type="Gene3D" id="3.40.50.150">
    <property type="entry name" value="Vaccinia Virus protein VP39"/>
    <property type="match status" value="1"/>
</dbReference>
<accession>A0ABV9FKU3</accession>
<evidence type="ECO:0000256" key="1">
    <source>
        <dbReference type="ARBA" id="ARBA00010203"/>
    </source>
</evidence>
<organism evidence="10 11">
    <name type="scientific">Cohnella hongkongensis</name>
    <dbReference type="NCBI Taxonomy" id="178337"/>
    <lineage>
        <taxon>Bacteria</taxon>
        <taxon>Bacillati</taxon>
        <taxon>Bacillota</taxon>
        <taxon>Bacilli</taxon>
        <taxon>Bacillales</taxon>
        <taxon>Paenibacillaceae</taxon>
        <taxon>Cohnella</taxon>
    </lineage>
</organism>
<evidence type="ECO:0000256" key="3">
    <source>
        <dbReference type="ARBA" id="ARBA00022679"/>
    </source>
</evidence>
<evidence type="ECO:0000313" key="11">
    <source>
        <dbReference type="Proteomes" id="UP001596028"/>
    </source>
</evidence>
<keyword evidence="4" id="KW-0949">S-adenosyl-L-methionine</keyword>
<evidence type="ECO:0000256" key="8">
    <source>
        <dbReference type="RuleBase" id="RU362026"/>
    </source>
</evidence>
<keyword evidence="6" id="KW-0238">DNA-binding</keyword>
<reference evidence="11" key="1">
    <citation type="journal article" date="2019" name="Int. J. Syst. Evol. Microbiol.">
        <title>The Global Catalogue of Microorganisms (GCM) 10K type strain sequencing project: providing services to taxonomists for standard genome sequencing and annotation.</title>
        <authorList>
            <consortium name="The Broad Institute Genomics Platform"/>
            <consortium name="The Broad Institute Genome Sequencing Center for Infectious Disease"/>
            <person name="Wu L."/>
            <person name="Ma J."/>
        </authorList>
    </citation>
    <scope>NUCLEOTIDE SEQUENCE [LARGE SCALE GENOMIC DNA]</scope>
    <source>
        <strain evidence="11">CCUG 49571</strain>
    </source>
</reference>
<comment type="similarity">
    <text evidence="1">Belongs to the N(4)/N(6)-methyltransferase family. N(4) subfamily.</text>
</comment>
<evidence type="ECO:0000259" key="9">
    <source>
        <dbReference type="Pfam" id="PF01555"/>
    </source>
</evidence>
<dbReference type="SUPFAM" id="SSF53335">
    <property type="entry name" value="S-adenosyl-L-methionine-dependent methyltransferases"/>
    <property type="match status" value="1"/>
</dbReference>